<evidence type="ECO:0000256" key="2">
    <source>
        <dbReference type="SAM" id="MobiDB-lite"/>
    </source>
</evidence>
<protein>
    <submittedName>
        <fullName evidence="3">Uncharacterized protein</fullName>
    </submittedName>
</protein>
<feature type="coiled-coil region" evidence="1">
    <location>
        <begin position="153"/>
        <end position="180"/>
    </location>
</feature>
<comment type="caution">
    <text evidence="3">The sequence shown here is derived from an EMBL/GenBank/DDBJ whole genome shotgun (WGS) entry which is preliminary data.</text>
</comment>
<keyword evidence="1" id="KW-0175">Coiled coil</keyword>
<proteinExistence type="predicted"/>
<evidence type="ECO:0000313" key="4">
    <source>
        <dbReference type="Proteomes" id="UP000663865"/>
    </source>
</evidence>
<accession>A0A817XYS4</accession>
<organism evidence="3 4">
    <name type="scientific">Rotaria socialis</name>
    <dbReference type="NCBI Taxonomy" id="392032"/>
    <lineage>
        <taxon>Eukaryota</taxon>
        <taxon>Metazoa</taxon>
        <taxon>Spiralia</taxon>
        <taxon>Gnathifera</taxon>
        <taxon>Rotifera</taxon>
        <taxon>Eurotatoria</taxon>
        <taxon>Bdelloidea</taxon>
        <taxon>Philodinida</taxon>
        <taxon>Philodinidae</taxon>
        <taxon>Rotaria</taxon>
    </lineage>
</organism>
<sequence>MKNENKSMANYRNDDNNFITLTIEWPLDDHIDDNNILKRKRHTSIENRNSASTSEKQNNQQRHEPIASTLSNLLPRYLTVFDCTFKHILSTTLENANLIVPWLDTKQKLQSTRQLAHTINKLHAGMTEDGSTTHISRYAAKEHATCTTYGRSRKIVEQRLATINDQLKRTTKELQEISVQLPQ</sequence>
<dbReference type="Proteomes" id="UP000663865">
    <property type="component" value="Unassembled WGS sequence"/>
</dbReference>
<dbReference type="EMBL" id="CAJNYV010000684">
    <property type="protein sequence ID" value="CAF3375140.1"/>
    <property type="molecule type" value="Genomic_DNA"/>
</dbReference>
<evidence type="ECO:0000256" key="1">
    <source>
        <dbReference type="SAM" id="Coils"/>
    </source>
</evidence>
<reference evidence="3" key="1">
    <citation type="submission" date="2021-02" db="EMBL/GenBank/DDBJ databases">
        <authorList>
            <person name="Nowell W R."/>
        </authorList>
    </citation>
    <scope>NUCLEOTIDE SEQUENCE</scope>
</reference>
<feature type="region of interest" description="Disordered" evidence="2">
    <location>
        <begin position="42"/>
        <end position="64"/>
    </location>
</feature>
<feature type="compositionally biased region" description="Polar residues" evidence="2">
    <location>
        <begin position="46"/>
        <end position="60"/>
    </location>
</feature>
<dbReference type="AlphaFoldDB" id="A0A817XYS4"/>
<gene>
    <name evidence="3" type="ORF">KIK155_LOCUS5766</name>
</gene>
<evidence type="ECO:0000313" key="3">
    <source>
        <dbReference type="EMBL" id="CAF3375140.1"/>
    </source>
</evidence>
<name>A0A817XYS4_9BILA</name>